<keyword evidence="1" id="KW-0732">Signal</keyword>
<gene>
    <name evidence="2" type="ORF">E2C01_046586</name>
</gene>
<dbReference type="EMBL" id="VSRR010011089">
    <property type="protein sequence ID" value="MPC52710.1"/>
    <property type="molecule type" value="Genomic_DNA"/>
</dbReference>
<dbReference type="Proteomes" id="UP000324222">
    <property type="component" value="Unassembled WGS sequence"/>
</dbReference>
<keyword evidence="3" id="KW-1185">Reference proteome</keyword>
<evidence type="ECO:0000313" key="2">
    <source>
        <dbReference type="EMBL" id="MPC52710.1"/>
    </source>
</evidence>
<protein>
    <recommendedName>
        <fullName evidence="4">Secreted protein</fullName>
    </recommendedName>
</protein>
<accession>A0A5B7FY98</accession>
<evidence type="ECO:0000256" key="1">
    <source>
        <dbReference type="SAM" id="SignalP"/>
    </source>
</evidence>
<sequence>MLLVFLSVSMARGGSRGYIGEEFPVSMHINVTPVVAKRCAKLTYFYIAPRFYTASEINVGIKIVKTLTINHMTSLDPF</sequence>
<organism evidence="2 3">
    <name type="scientific">Portunus trituberculatus</name>
    <name type="common">Swimming crab</name>
    <name type="synonym">Neptunus trituberculatus</name>
    <dbReference type="NCBI Taxonomy" id="210409"/>
    <lineage>
        <taxon>Eukaryota</taxon>
        <taxon>Metazoa</taxon>
        <taxon>Ecdysozoa</taxon>
        <taxon>Arthropoda</taxon>
        <taxon>Crustacea</taxon>
        <taxon>Multicrustacea</taxon>
        <taxon>Malacostraca</taxon>
        <taxon>Eumalacostraca</taxon>
        <taxon>Eucarida</taxon>
        <taxon>Decapoda</taxon>
        <taxon>Pleocyemata</taxon>
        <taxon>Brachyura</taxon>
        <taxon>Eubrachyura</taxon>
        <taxon>Portunoidea</taxon>
        <taxon>Portunidae</taxon>
        <taxon>Portuninae</taxon>
        <taxon>Portunus</taxon>
    </lineage>
</organism>
<evidence type="ECO:0000313" key="3">
    <source>
        <dbReference type="Proteomes" id="UP000324222"/>
    </source>
</evidence>
<name>A0A5B7FY98_PORTR</name>
<feature type="signal peptide" evidence="1">
    <location>
        <begin position="1"/>
        <end position="17"/>
    </location>
</feature>
<feature type="chain" id="PRO_5022874848" description="Secreted protein" evidence="1">
    <location>
        <begin position="18"/>
        <end position="78"/>
    </location>
</feature>
<dbReference type="AlphaFoldDB" id="A0A5B7FY98"/>
<comment type="caution">
    <text evidence="2">The sequence shown here is derived from an EMBL/GenBank/DDBJ whole genome shotgun (WGS) entry which is preliminary data.</text>
</comment>
<proteinExistence type="predicted"/>
<evidence type="ECO:0008006" key="4">
    <source>
        <dbReference type="Google" id="ProtNLM"/>
    </source>
</evidence>
<reference evidence="2 3" key="1">
    <citation type="submission" date="2019-05" db="EMBL/GenBank/DDBJ databases">
        <title>Another draft genome of Portunus trituberculatus and its Hox gene families provides insights of decapod evolution.</title>
        <authorList>
            <person name="Jeong J.-H."/>
            <person name="Song I."/>
            <person name="Kim S."/>
            <person name="Choi T."/>
            <person name="Kim D."/>
            <person name="Ryu S."/>
            <person name="Kim W."/>
        </authorList>
    </citation>
    <scope>NUCLEOTIDE SEQUENCE [LARGE SCALE GENOMIC DNA]</scope>
    <source>
        <tissue evidence="2">Muscle</tissue>
    </source>
</reference>